<dbReference type="Proteomes" id="UP001428341">
    <property type="component" value="Unassembled WGS sequence"/>
</dbReference>
<organism evidence="1 2">
    <name type="scientific">Citrus x changshan-huyou</name>
    <dbReference type="NCBI Taxonomy" id="2935761"/>
    <lineage>
        <taxon>Eukaryota</taxon>
        <taxon>Viridiplantae</taxon>
        <taxon>Streptophyta</taxon>
        <taxon>Embryophyta</taxon>
        <taxon>Tracheophyta</taxon>
        <taxon>Spermatophyta</taxon>
        <taxon>Magnoliopsida</taxon>
        <taxon>eudicotyledons</taxon>
        <taxon>Gunneridae</taxon>
        <taxon>Pentapetalae</taxon>
        <taxon>rosids</taxon>
        <taxon>malvids</taxon>
        <taxon>Sapindales</taxon>
        <taxon>Rutaceae</taxon>
        <taxon>Aurantioideae</taxon>
        <taxon>Citrus</taxon>
    </lineage>
</organism>
<sequence length="52" mass="5849">MGVFGCKRNFIAWREAKEGDKDDGDTATRETKEEMGLDPSLMEVVTVVQPFL</sequence>
<evidence type="ECO:0008006" key="3">
    <source>
        <dbReference type="Google" id="ProtNLM"/>
    </source>
</evidence>
<evidence type="ECO:0000313" key="2">
    <source>
        <dbReference type="Proteomes" id="UP001428341"/>
    </source>
</evidence>
<protein>
    <recommendedName>
        <fullName evidence="3">Nudix hydrolase domain-containing protein</fullName>
    </recommendedName>
</protein>
<reference evidence="1 2" key="1">
    <citation type="submission" date="2024-05" db="EMBL/GenBank/DDBJ databases">
        <title>Haplotype-resolved chromosome-level genome assembly of Huyou (Citrus changshanensis).</title>
        <authorList>
            <person name="Miao C."/>
            <person name="Chen W."/>
            <person name="Wu Y."/>
            <person name="Wang L."/>
            <person name="Zhao S."/>
            <person name="Grierson D."/>
            <person name="Xu C."/>
            <person name="Chen K."/>
        </authorList>
    </citation>
    <scope>NUCLEOTIDE SEQUENCE [LARGE SCALE GENOMIC DNA]</scope>
    <source>
        <strain evidence="1">01-14</strain>
        <tissue evidence="1">Leaf</tissue>
    </source>
</reference>
<gene>
    <name evidence="1" type="ORF">WN944_001323</name>
</gene>
<accession>A0AAP0QQM1</accession>
<name>A0AAP0QQM1_9ROSI</name>
<proteinExistence type="predicted"/>
<keyword evidence="2" id="KW-1185">Reference proteome</keyword>
<dbReference type="InterPro" id="IPR015797">
    <property type="entry name" value="NUDIX_hydrolase-like_dom_sf"/>
</dbReference>
<comment type="caution">
    <text evidence="1">The sequence shown here is derived from an EMBL/GenBank/DDBJ whole genome shotgun (WGS) entry which is preliminary data.</text>
</comment>
<evidence type="ECO:0000313" key="1">
    <source>
        <dbReference type="EMBL" id="KAK9208962.1"/>
    </source>
</evidence>
<dbReference type="SUPFAM" id="SSF55811">
    <property type="entry name" value="Nudix"/>
    <property type="match status" value="1"/>
</dbReference>
<dbReference type="AlphaFoldDB" id="A0AAP0QQM1"/>
<dbReference type="Gene3D" id="3.90.79.10">
    <property type="entry name" value="Nucleoside Triphosphate Pyrophosphohydrolase"/>
    <property type="match status" value="1"/>
</dbReference>
<dbReference type="EMBL" id="JBCGBO010000004">
    <property type="protein sequence ID" value="KAK9208962.1"/>
    <property type="molecule type" value="Genomic_DNA"/>
</dbReference>